<protein>
    <submittedName>
        <fullName evidence="1">2'-5' RNA ligase family protein</fullName>
    </submittedName>
</protein>
<dbReference type="SUPFAM" id="SSF55144">
    <property type="entry name" value="LigT-like"/>
    <property type="match status" value="1"/>
</dbReference>
<dbReference type="Pfam" id="PF13563">
    <property type="entry name" value="2_5_RNA_ligase2"/>
    <property type="match status" value="1"/>
</dbReference>
<dbReference type="Gene3D" id="3.90.1140.10">
    <property type="entry name" value="Cyclic phosphodiesterase"/>
    <property type="match status" value="1"/>
</dbReference>
<evidence type="ECO:0000313" key="2">
    <source>
        <dbReference type="Proteomes" id="UP001165488"/>
    </source>
</evidence>
<name>A0ABS9URI9_9BACT</name>
<sequence length="185" mass="21884">MAKVIGKYFVALVPEGEVQKGATAIKEDLREKFGLKYSLKSPSHVTLKMPFSWNEAKEDILTKSLEEFAKDYKSIKLHFKGFGKFGNRVIFIKVRRNEKLNLLQCALAEHFKRELKLVKELSDTNYYPHMTVAFKDIKAKDFEEYWAYVNSLDFDYEFQFDRLVLLKRIDNRWFPLSEIPLKKEV</sequence>
<dbReference type="PANTHER" id="PTHR40037">
    <property type="entry name" value="PHOSPHOESTERASE YJCG-RELATED"/>
    <property type="match status" value="1"/>
</dbReference>
<organism evidence="1 2">
    <name type="scientific">Belliella calami</name>
    <dbReference type="NCBI Taxonomy" id="2923436"/>
    <lineage>
        <taxon>Bacteria</taxon>
        <taxon>Pseudomonadati</taxon>
        <taxon>Bacteroidota</taxon>
        <taxon>Cytophagia</taxon>
        <taxon>Cytophagales</taxon>
        <taxon>Cyclobacteriaceae</taxon>
        <taxon>Belliella</taxon>
    </lineage>
</organism>
<dbReference type="InterPro" id="IPR009097">
    <property type="entry name" value="Cyclic_Pdiesterase"/>
</dbReference>
<accession>A0ABS9URI9</accession>
<proteinExistence type="predicted"/>
<reference evidence="1" key="1">
    <citation type="submission" date="2022-03" db="EMBL/GenBank/DDBJ databases">
        <title>De novo assembled genomes of Belliella spp. (Cyclobacteriaceae) strains.</title>
        <authorList>
            <person name="Szabo A."/>
            <person name="Korponai K."/>
            <person name="Felfoldi T."/>
        </authorList>
    </citation>
    <scope>NUCLEOTIDE SEQUENCE</scope>
    <source>
        <strain evidence="1">DSM 107340</strain>
    </source>
</reference>
<keyword evidence="1" id="KW-0436">Ligase</keyword>
<dbReference type="GO" id="GO:0016874">
    <property type="term" value="F:ligase activity"/>
    <property type="evidence" value="ECO:0007669"/>
    <property type="project" value="UniProtKB-KW"/>
</dbReference>
<dbReference type="InterPro" id="IPR050580">
    <property type="entry name" value="2H_phosphoesterase_YjcG-like"/>
</dbReference>
<keyword evidence="2" id="KW-1185">Reference proteome</keyword>
<dbReference type="PANTHER" id="PTHR40037:SF1">
    <property type="entry name" value="PHOSPHOESTERASE SAOUHSC_00951-RELATED"/>
    <property type="match status" value="1"/>
</dbReference>
<dbReference type="RefSeq" id="WP_241275316.1">
    <property type="nucleotide sequence ID" value="NZ_JAKZGS010000010.1"/>
</dbReference>
<evidence type="ECO:0000313" key="1">
    <source>
        <dbReference type="EMBL" id="MCH7398815.1"/>
    </source>
</evidence>
<gene>
    <name evidence="1" type="ORF">MM236_12495</name>
</gene>
<comment type="caution">
    <text evidence="1">The sequence shown here is derived from an EMBL/GenBank/DDBJ whole genome shotgun (WGS) entry which is preliminary data.</text>
</comment>
<dbReference type="Proteomes" id="UP001165488">
    <property type="component" value="Unassembled WGS sequence"/>
</dbReference>
<dbReference type="EMBL" id="JAKZGS010000010">
    <property type="protein sequence ID" value="MCH7398815.1"/>
    <property type="molecule type" value="Genomic_DNA"/>
</dbReference>